<dbReference type="Proteomes" id="UP001199816">
    <property type="component" value="Unassembled WGS sequence"/>
</dbReference>
<evidence type="ECO:0000313" key="3">
    <source>
        <dbReference type="Proteomes" id="UP001199816"/>
    </source>
</evidence>
<sequence length="792" mass="87757">MMRFFKLMAALLAITGAMPVYGQDFVARLDTWNEKNPIEKTYLQLDREAYFSGQTLWFKAYFIAGFLPSAANSTLFVELLNNRSDLVIRKIVPVFGALSYGQFDLPDSLPTGSYQLRAYTPLMLNFDKSYLFSQRILVYGRNKPRAIPAPAPATTLRFFPEGGNLVSGFRNTIAFKAVDANGLPVAVSAEIRDEQNRMITRFASQHDGMGQLILTPAAGMQYHASIAGQPPVHLPESSPEGLVLNLTNGSGSKSFTLSYRGNRQTPAYMVGQMQHQVVFKQPLNPAAGNRISGTIQTGNLPSGVLQVTFFNKDGMPLAERLTFINNKEYILPATFRADTLNTAPRKKNHFSITLPDSVTGNFSVSITDADYESGGYRPQNIYSTFLLTSDIPGYVHAPGYYLSNEPGAAEAVELLMLTNGWRRFKWTDVAANALPAPQHKDPGFISLSGKATVSGSGKSFADRDLLVWVATDSGRSLQTIKTDAEGRFKMDSMIFFNKARVLFSDVMGKKNKFLTIKLNADSLTRSYALPPLKLPLDPAAGTTGNLASKMNSAYFDYTRGEGLMLDSVVVLGTKTRMQKLEERYMSGLFAGGINARTIDLTREFIPNQNIFDYLQGRIPSLTIERGGQFGNYRLFYRQAGARQSMQLYLDEMPVDADMIASIPPSDIALVKVFPNFVGAPGGGAGGVLAVYTKRGDELNYAMESSATIVDYEGYSIMKEFYAPDYATPAENQYTDYRLTLDWKPEIFVSGKDQRIAIPFYNNDRTRRFKIVAEGITTTGKLLMLERYVEPGR</sequence>
<name>A0ABS8PJL2_9BACT</name>
<evidence type="ECO:0000313" key="2">
    <source>
        <dbReference type="EMBL" id="MCD2421287.1"/>
    </source>
</evidence>
<keyword evidence="1" id="KW-0732">Signal</keyword>
<dbReference type="Gene3D" id="2.60.40.1930">
    <property type="match status" value="1"/>
</dbReference>
<comment type="caution">
    <text evidence="2">The sequence shown here is derived from an EMBL/GenBank/DDBJ whole genome shotgun (WGS) entry which is preliminary data.</text>
</comment>
<organism evidence="2 3">
    <name type="scientific">Niabella pedocola</name>
    <dbReference type="NCBI Taxonomy" id="1752077"/>
    <lineage>
        <taxon>Bacteria</taxon>
        <taxon>Pseudomonadati</taxon>
        <taxon>Bacteroidota</taxon>
        <taxon>Chitinophagia</taxon>
        <taxon>Chitinophagales</taxon>
        <taxon>Chitinophagaceae</taxon>
        <taxon>Niabella</taxon>
    </lineage>
</organism>
<dbReference type="RefSeq" id="WP_231002171.1">
    <property type="nucleotide sequence ID" value="NZ_JAJNEC010000001.1"/>
</dbReference>
<dbReference type="InterPro" id="IPR037066">
    <property type="entry name" value="Plug_dom_sf"/>
</dbReference>
<evidence type="ECO:0008006" key="4">
    <source>
        <dbReference type="Google" id="ProtNLM"/>
    </source>
</evidence>
<dbReference type="Gene3D" id="2.170.130.10">
    <property type="entry name" value="TonB-dependent receptor, plug domain"/>
    <property type="match status" value="1"/>
</dbReference>
<dbReference type="SUPFAM" id="SSF56935">
    <property type="entry name" value="Porins"/>
    <property type="match status" value="1"/>
</dbReference>
<protein>
    <recommendedName>
        <fullName evidence="4">TonB-dependent receptor plug domain-containing protein</fullName>
    </recommendedName>
</protein>
<gene>
    <name evidence="2" type="ORF">LQ567_00830</name>
</gene>
<reference evidence="2 3" key="1">
    <citation type="submission" date="2021-11" db="EMBL/GenBank/DDBJ databases">
        <title>Genomic of Niabella pedocola.</title>
        <authorList>
            <person name="Wu T."/>
        </authorList>
    </citation>
    <scope>NUCLEOTIDE SEQUENCE [LARGE SCALE GENOMIC DNA]</scope>
    <source>
        <strain evidence="2 3">JCM 31011</strain>
    </source>
</reference>
<feature type="chain" id="PRO_5046035487" description="TonB-dependent receptor plug domain-containing protein" evidence="1">
    <location>
        <begin position="23"/>
        <end position="792"/>
    </location>
</feature>
<dbReference type="EMBL" id="JAJNEC010000001">
    <property type="protein sequence ID" value="MCD2421287.1"/>
    <property type="molecule type" value="Genomic_DNA"/>
</dbReference>
<keyword evidence="3" id="KW-1185">Reference proteome</keyword>
<evidence type="ECO:0000256" key="1">
    <source>
        <dbReference type="SAM" id="SignalP"/>
    </source>
</evidence>
<accession>A0ABS8PJL2</accession>
<proteinExistence type="predicted"/>
<feature type="signal peptide" evidence="1">
    <location>
        <begin position="1"/>
        <end position="22"/>
    </location>
</feature>